<dbReference type="InterPro" id="IPR011010">
    <property type="entry name" value="DNA_brk_join_enz"/>
</dbReference>
<evidence type="ECO:0000313" key="5">
    <source>
        <dbReference type="EMBL" id="KSU02093.1"/>
    </source>
</evidence>
<protein>
    <submittedName>
        <fullName evidence="5">Phage integrase</fullName>
    </submittedName>
</protein>
<organism evidence="5 6">
    <name type="scientific">Lactococcus lactis subsp. lactis</name>
    <name type="common">Streptococcus lactis</name>
    <dbReference type="NCBI Taxonomy" id="1360"/>
    <lineage>
        <taxon>Bacteria</taxon>
        <taxon>Bacillati</taxon>
        <taxon>Bacillota</taxon>
        <taxon>Bacilli</taxon>
        <taxon>Lactobacillales</taxon>
        <taxon>Streptococcaceae</taxon>
        <taxon>Lactococcus</taxon>
    </lineage>
</organism>
<dbReference type="PROSITE" id="PS51898">
    <property type="entry name" value="TYR_RECOMBINASE"/>
    <property type="match status" value="1"/>
</dbReference>
<evidence type="ECO:0000259" key="4">
    <source>
        <dbReference type="PROSITE" id="PS51898"/>
    </source>
</evidence>
<evidence type="ECO:0000256" key="3">
    <source>
        <dbReference type="ARBA" id="ARBA00023172"/>
    </source>
</evidence>
<dbReference type="InterPro" id="IPR010998">
    <property type="entry name" value="Integrase_recombinase_N"/>
</dbReference>
<comment type="caution">
    <text evidence="5">The sequence shown here is derived from an EMBL/GenBank/DDBJ whole genome shotgun (WGS) entry which is preliminary data.</text>
</comment>
<dbReference type="GO" id="GO:0006310">
    <property type="term" value="P:DNA recombination"/>
    <property type="evidence" value="ECO:0007669"/>
    <property type="project" value="UniProtKB-KW"/>
</dbReference>
<dbReference type="RefSeq" id="WP_058220149.1">
    <property type="nucleotide sequence ID" value="NZ_LKLN01000085.1"/>
</dbReference>
<evidence type="ECO:0000256" key="2">
    <source>
        <dbReference type="ARBA" id="ARBA00023125"/>
    </source>
</evidence>
<dbReference type="EMBL" id="LKLN01000085">
    <property type="protein sequence ID" value="KSU02093.1"/>
    <property type="molecule type" value="Genomic_DNA"/>
</dbReference>
<dbReference type="GO" id="GO:0015074">
    <property type="term" value="P:DNA integration"/>
    <property type="evidence" value="ECO:0007669"/>
    <property type="project" value="InterPro"/>
</dbReference>
<keyword evidence="3" id="KW-0233">DNA recombination</keyword>
<feature type="domain" description="Tyr recombinase" evidence="4">
    <location>
        <begin position="172"/>
        <end position="372"/>
    </location>
</feature>
<evidence type="ECO:0000256" key="1">
    <source>
        <dbReference type="ARBA" id="ARBA00008857"/>
    </source>
</evidence>
<dbReference type="PANTHER" id="PTHR30349:SF64">
    <property type="entry name" value="PROPHAGE INTEGRASE INTD-RELATED"/>
    <property type="match status" value="1"/>
</dbReference>
<comment type="similarity">
    <text evidence="1">Belongs to the 'phage' integrase family.</text>
</comment>
<dbReference type="PANTHER" id="PTHR30349">
    <property type="entry name" value="PHAGE INTEGRASE-RELATED"/>
    <property type="match status" value="1"/>
</dbReference>
<dbReference type="Gene3D" id="1.10.150.130">
    <property type="match status" value="1"/>
</dbReference>
<dbReference type="Proteomes" id="UP000053058">
    <property type="component" value="Unassembled WGS sequence"/>
</dbReference>
<accession>A0A0V8CLM3</accession>
<name>A0A0V8CLM3_LACLL</name>
<dbReference type="GO" id="GO:0003677">
    <property type="term" value="F:DNA binding"/>
    <property type="evidence" value="ECO:0007669"/>
    <property type="project" value="UniProtKB-KW"/>
</dbReference>
<dbReference type="Pfam" id="PF00589">
    <property type="entry name" value="Phage_integrase"/>
    <property type="match status" value="1"/>
</dbReference>
<dbReference type="AlphaFoldDB" id="A0A0V8CLM3"/>
<evidence type="ECO:0000313" key="6">
    <source>
        <dbReference type="Proteomes" id="UP000053058"/>
    </source>
</evidence>
<dbReference type="Gene3D" id="1.10.443.10">
    <property type="entry name" value="Intergrase catalytic core"/>
    <property type="match status" value="1"/>
</dbReference>
<sequence length="378" mass="43820">MWFQERDGKYRYFERYIDPYTEKTRTVTVTLTSKSKQAQKQATRILADKVNKLISHKEGSKITFHELYDEYFKNWSPTVKASSLRGTVALDKRIKESINKDVLAKNIDRRLIQDLVNEMMDEGYAYSYYNGYKKRFFSILEFGVRMGYIERNEAKYVKAPKKIKTFEEVQGKRENYLELDEIQKLIKALRASWRLSHIANFVEFMAFTGVRYGEAAALTFNDVDLENGTVTISGTYDRALKIKTTPKTDFSYRTITIPDNVKEVIQNQIEELSTHRALKGDNFNKDNYVFFTVNGSAIDLDTLNVVIRRTAEKVGITKYLTSHIFRHSHIALLAQLDVPLSAAMDRVGHTDYKTTLSIYSHVTKSVKIDIVKKLNDLK</sequence>
<keyword evidence="2" id="KW-0238">DNA-binding</keyword>
<gene>
    <name evidence="5" type="ORF">KF282_2398</name>
</gene>
<dbReference type="InterPro" id="IPR002104">
    <property type="entry name" value="Integrase_catalytic"/>
</dbReference>
<dbReference type="PATRIC" id="fig|1360.105.peg.1403"/>
<proteinExistence type="inferred from homology"/>
<reference evidence="6" key="1">
    <citation type="submission" date="2015-10" db="EMBL/GenBank/DDBJ databases">
        <title>Draft Genome Sequences of 11 Lactococcus lactis subspecies cremoris strains.</title>
        <authorList>
            <person name="Wels M."/>
            <person name="Backus L."/>
            <person name="Boekhorst J."/>
            <person name="Dijkstra A."/>
            <person name="Beerthuizen M."/>
            <person name="Kelly W."/>
            <person name="Siezen R."/>
            <person name="Bachmann H."/>
            <person name="Van Hijum S."/>
        </authorList>
    </citation>
    <scope>NUCLEOTIDE SEQUENCE [LARGE SCALE GENOMIC DNA]</scope>
    <source>
        <strain evidence="6">KF282</strain>
    </source>
</reference>
<dbReference type="CDD" id="cd01189">
    <property type="entry name" value="INT_ICEBs1_C_like"/>
    <property type="match status" value="1"/>
</dbReference>
<dbReference type="InterPro" id="IPR013762">
    <property type="entry name" value="Integrase-like_cat_sf"/>
</dbReference>
<dbReference type="InterPro" id="IPR050090">
    <property type="entry name" value="Tyrosine_recombinase_XerCD"/>
</dbReference>
<dbReference type="SUPFAM" id="SSF56349">
    <property type="entry name" value="DNA breaking-rejoining enzymes"/>
    <property type="match status" value="1"/>
</dbReference>